<dbReference type="PRINTS" id="PR00092">
    <property type="entry name" value="TYROSINASE"/>
</dbReference>
<dbReference type="InterPro" id="IPR050316">
    <property type="entry name" value="Tyrosinase/Hemocyanin"/>
</dbReference>
<dbReference type="PANTHER" id="PTHR11474:SF126">
    <property type="entry name" value="TYROSINASE-LIKE PROTEIN TYR-1-RELATED"/>
    <property type="match status" value="1"/>
</dbReference>
<dbReference type="Gene3D" id="1.10.1280.10">
    <property type="entry name" value="Di-copper center containing domain from catechol oxidase"/>
    <property type="match status" value="1"/>
</dbReference>
<dbReference type="Proteomes" id="UP000076584">
    <property type="component" value="Unassembled WGS sequence"/>
</dbReference>
<evidence type="ECO:0000256" key="1">
    <source>
        <dbReference type="ARBA" id="ARBA00022723"/>
    </source>
</evidence>
<dbReference type="InterPro" id="IPR008922">
    <property type="entry name" value="Di-copper_centre_dom_sf"/>
</dbReference>
<evidence type="ECO:0000313" key="4">
    <source>
        <dbReference type="Proteomes" id="UP000076584"/>
    </source>
</evidence>
<gene>
    <name evidence="3" type="ORF">CI238_00807</name>
</gene>
<comment type="caution">
    <text evidence="3">The sequence shown here is derived from an EMBL/GenBank/DDBJ whole genome shotgun (WGS) entry which is preliminary data.</text>
</comment>
<dbReference type="PROSITE" id="PS00498">
    <property type="entry name" value="TYROSINASE_2"/>
    <property type="match status" value="1"/>
</dbReference>
<sequence length="330" mass="36100">MYKLTVIGTVALGMASAISAACTNPTQRKAWSALTAAEKAEYINSTLCLMDPLQSPSISNYAGSKSIWGDLQVAHVAQVQFIHRVGAFLPWHRWYMTVHENLLRQQCGYTGPLPYWDEQADEAAGPLTSASIWGSDPATSFGTGLADANGCLVDGPFASLSYDLTANLERGAEQCLSYKLNQAQFDLAAQDIVDSCHALETYDDFNNCVSGSPHTSGHFAIGGTMDDVSLSPADPLFFMHHTNLDRIWWEWQSKNESRLTDMAGQNVATSTLLVSSQPKSLPESAFAPYFGDYGDVTTLDHIMWMAGIAENITIREVMDIRSDTVCVEYV</sequence>
<dbReference type="Pfam" id="PF00264">
    <property type="entry name" value="Tyrosinase"/>
    <property type="match status" value="1"/>
</dbReference>
<dbReference type="EMBL" id="LFIW01002480">
    <property type="protein sequence ID" value="KZL69580.1"/>
    <property type="molecule type" value="Genomic_DNA"/>
</dbReference>
<keyword evidence="2" id="KW-0186">Copper</keyword>
<accession>A0A166RQG5</accession>
<keyword evidence="4" id="KW-1185">Reference proteome</keyword>
<dbReference type="OrthoDB" id="6132182at2759"/>
<evidence type="ECO:0000313" key="3">
    <source>
        <dbReference type="EMBL" id="KZL69580.1"/>
    </source>
</evidence>
<organism evidence="3 4">
    <name type="scientific">Colletotrichum incanum</name>
    <name type="common">Soybean anthracnose fungus</name>
    <dbReference type="NCBI Taxonomy" id="1573173"/>
    <lineage>
        <taxon>Eukaryota</taxon>
        <taxon>Fungi</taxon>
        <taxon>Dikarya</taxon>
        <taxon>Ascomycota</taxon>
        <taxon>Pezizomycotina</taxon>
        <taxon>Sordariomycetes</taxon>
        <taxon>Hypocreomycetidae</taxon>
        <taxon>Glomerellales</taxon>
        <taxon>Glomerellaceae</taxon>
        <taxon>Colletotrichum</taxon>
        <taxon>Colletotrichum spaethianum species complex</taxon>
    </lineage>
</organism>
<evidence type="ECO:0000256" key="2">
    <source>
        <dbReference type="ARBA" id="ARBA00023008"/>
    </source>
</evidence>
<dbReference type="GO" id="GO:0016491">
    <property type="term" value="F:oxidoreductase activity"/>
    <property type="evidence" value="ECO:0007669"/>
    <property type="project" value="InterPro"/>
</dbReference>
<dbReference type="STRING" id="1573173.A0A166RQG5"/>
<dbReference type="PANTHER" id="PTHR11474">
    <property type="entry name" value="TYROSINASE FAMILY MEMBER"/>
    <property type="match status" value="1"/>
</dbReference>
<dbReference type="SUPFAM" id="SSF48056">
    <property type="entry name" value="Di-copper centre-containing domain"/>
    <property type="match status" value="1"/>
</dbReference>
<dbReference type="InterPro" id="IPR002227">
    <property type="entry name" value="Tyrosinase_Cu-bd"/>
</dbReference>
<dbReference type="GO" id="GO:0046872">
    <property type="term" value="F:metal ion binding"/>
    <property type="evidence" value="ECO:0007669"/>
    <property type="project" value="UniProtKB-KW"/>
</dbReference>
<dbReference type="PROSITE" id="PS00497">
    <property type="entry name" value="TYROSINASE_1"/>
    <property type="match status" value="1"/>
</dbReference>
<reference evidence="3 4" key="1">
    <citation type="submission" date="2015-06" db="EMBL/GenBank/DDBJ databases">
        <title>Survival trade-offs in plant roots during colonization by closely related pathogenic and mutualistic fungi.</title>
        <authorList>
            <person name="Hacquard S."/>
            <person name="Kracher B."/>
            <person name="Hiruma K."/>
            <person name="Weinman A."/>
            <person name="Muench P."/>
            <person name="Garrido Oter R."/>
            <person name="Ver Loren van Themaat E."/>
            <person name="Dallerey J.-F."/>
            <person name="Damm U."/>
            <person name="Henrissat B."/>
            <person name="Lespinet O."/>
            <person name="Thon M."/>
            <person name="Kemen E."/>
            <person name="McHardy A.C."/>
            <person name="Schulze-Lefert P."/>
            <person name="O'Connell R.J."/>
        </authorList>
    </citation>
    <scope>NUCLEOTIDE SEQUENCE [LARGE SCALE GENOMIC DNA]</scope>
    <source>
        <strain evidence="3 4">MAFF 238704</strain>
    </source>
</reference>
<dbReference type="PROSITE" id="PS51257">
    <property type="entry name" value="PROKAR_LIPOPROTEIN"/>
    <property type="match status" value="1"/>
</dbReference>
<protein>
    <submittedName>
        <fullName evidence="3">Amino acid transporter</fullName>
    </submittedName>
</protein>
<dbReference type="AlphaFoldDB" id="A0A166RQG5"/>
<name>A0A166RQG5_COLIC</name>
<proteinExistence type="predicted"/>
<keyword evidence="1" id="KW-0479">Metal-binding</keyword>